<evidence type="ECO:0000313" key="2">
    <source>
        <dbReference type="Proteomes" id="UP000409147"/>
    </source>
</evidence>
<dbReference type="AlphaFoldDB" id="A0A564TEH9"/>
<evidence type="ECO:0000313" key="1">
    <source>
        <dbReference type="EMBL" id="VUX05858.1"/>
    </source>
</evidence>
<dbReference type="Gene3D" id="3.30.420.40">
    <property type="match status" value="2"/>
</dbReference>
<accession>A0A564TEH9</accession>
<dbReference type="RefSeq" id="WP_144368896.1">
    <property type="nucleotide sequence ID" value="NZ_CABHNB010000020.1"/>
</dbReference>
<dbReference type="Gene3D" id="3.30.1490.300">
    <property type="match status" value="1"/>
</dbReference>
<dbReference type="Proteomes" id="UP000409147">
    <property type="component" value="Unassembled WGS sequence"/>
</dbReference>
<proteinExistence type="predicted"/>
<dbReference type="InterPro" id="IPR005883">
    <property type="entry name" value="PilM"/>
</dbReference>
<dbReference type="PANTHER" id="PTHR32432:SF3">
    <property type="entry name" value="ETHANOLAMINE UTILIZATION PROTEIN EUTJ"/>
    <property type="match status" value="1"/>
</dbReference>
<protein>
    <submittedName>
        <fullName evidence="1">Competence protein A</fullName>
    </submittedName>
</protein>
<keyword evidence="2" id="KW-1185">Reference proteome</keyword>
<gene>
    <name evidence="1" type="ORF">ROSSTS7063_01602</name>
</gene>
<dbReference type="EMBL" id="CABHNB010000020">
    <property type="protein sequence ID" value="VUX05858.1"/>
    <property type="molecule type" value="Genomic_DNA"/>
</dbReference>
<organism evidence="1 2">
    <name type="scientific">Blautia obeum</name>
    <dbReference type="NCBI Taxonomy" id="40520"/>
    <lineage>
        <taxon>Bacteria</taxon>
        <taxon>Bacillati</taxon>
        <taxon>Bacillota</taxon>
        <taxon>Clostridia</taxon>
        <taxon>Lachnospirales</taxon>
        <taxon>Lachnospiraceae</taxon>
        <taxon>Blautia</taxon>
    </lineage>
</organism>
<dbReference type="PANTHER" id="PTHR32432">
    <property type="entry name" value="CELL DIVISION PROTEIN FTSA-RELATED"/>
    <property type="match status" value="1"/>
</dbReference>
<dbReference type="InterPro" id="IPR050696">
    <property type="entry name" value="FtsA/MreB"/>
</dbReference>
<dbReference type="Pfam" id="PF11104">
    <property type="entry name" value="PilM_2"/>
    <property type="match status" value="1"/>
</dbReference>
<reference evidence="1 2" key="1">
    <citation type="submission" date="2019-07" db="EMBL/GenBank/DDBJ databases">
        <authorList>
            <person name="Hibberd C M."/>
            <person name="Gehrig L. J."/>
            <person name="Chang H.-W."/>
            <person name="Venkatesh S."/>
        </authorList>
    </citation>
    <scope>NUCLEOTIDE SEQUENCE [LARGE SCALE GENOMIC DNA]</scope>
    <source>
        <strain evidence="1">Ruminococcus_obeum_SSTS_Bg7063</strain>
    </source>
</reference>
<sequence length="540" mass="59950">MAKILNIEIDTAQLRVAETDSRGLRIYRCFTLPVPQGAVDDGQIRDTKTLGTLLKKELEARNINNKKVFFVAGSSRIANREVRIPFVKKDRIQSIIQENATDYFPIDISGYVLSYSIIDIETTEPKPGEELKQYHLMVYAAPTSISTAFHELAGYAGLSMAGIGYTGDSVYSAVKETFADGVHMLVKIEYNSTSISVLNNGELALQRTVNYGVDSAIETVRAFPQFGEDLTQTEALTVLHDRRCLQDTLNGIAAAELDQQEELLENAKMEVTESFRYMVGNISRIMDYYISRNTDVTFSSIQICGLGAGIKGIRRFLANELGHRVEVLYALDKCTYPEFPESEGLYLYTAVIAPARSGVNLMEKTTRKKKEAEDNLRGSVLVCAVGVIAGVALAGAGVANHLYQQHMQDHLNQRISEESSIEDIYNTYTSAKTNYENYQRMYQYTNTPNEGLKTFLEEMEQKMPSDITVETFSSTGTQVSFSMRVSSKSAAANTLMQLRTFESLATVTTTGLEEAEDNTVSMSVICTYADPAPLDDDTTE</sequence>
<name>A0A564TEH9_9FIRM</name>